<reference evidence="2 3" key="1">
    <citation type="submission" date="2018-11" db="EMBL/GenBank/DDBJ databases">
        <authorList>
            <person name="Lopez-Roques C."/>
            <person name="Donnadieu C."/>
            <person name="Bouchez O."/>
            <person name="Klopp C."/>
            <person name="Cabau C."/>
            <person name="Zahm M."/>
        </authorList>
    </citation>
    <scope>NUCLEOTIDE SEQUENCE [LARGE SCALE GENOMIC DNA]</scope>
    <source>
        <strain evidence="2">RS831</strain>
        <tissue evidence="2">Whole body</tissue>
    </source>
</reference>
<feature type="region of interest" description="Disordered" evidence="1">
    <location>
        <begin position="1"/>
        <end position="22"/>
    </location>
</feature>
<evidence type="ECO:0000256" key="1">
    <source>
        <dbReference type="SAM" id="MobiDB-lite"/>
    </source>
</evidence>
<evidence type="ECO:0000313" key="2">
    <source>
        <dbReference type="EMBL" id="RVE56385.1"/>
    </source>
</evidence>
<dbReference type="EMBL" id="CM012459">
    <property type="protein sequence ID" value="RVE56385.1"/>
    <property type="molecule type" value="Genomic_DNA"/>
</dbReference>
<dbReference type="Proteomes" id="UP000283210">
    <property type="component" value="Chromosome 23"/>
</dbReference>
<organism evidence="2 3">
    <name type="scientific">Oryzias javanicus</name>
    <name type="common">Javanese ricefish</name>
    <name type="synonym">Aplocheilus javanicus</name>
    <dbReference type="NCBI Taxonomy" id="123683"/>
    <lineage>
        <taxon>Eukaryota</taxon>
        <taxon>Metazoa</taxon>
        <taxon>Chordata</taxon>
        <taxon>Craniata</taxon>
        <taxon>Vertebrata</taxon>
        <taxon>Euteleostomi</taxon>
        <taxon>Actinopterygii</taxon>
        <taxon>Neopterygii</taxon>
        <taxon>Teleostei</taxon>
        <taxon>Neoteleostei</taxon>
        <taxon>Acanthomorphata</taxon>
        <taxon>Ovalentaria</taxon>
        <taxon>Atherinomorphae</taxon>
        <taxon>Beloniformes</taxon>
        <taxon>Adrianichthyidae</taxon>
        <taxon>Oryziinae</taxon>
        <taxon>Oryzias</taxon>
    </lineage>
</organism>
<proteinExistence type="predicted"/>
<protein>
    <submittedName>
        <fullName evidence="2">Uncharacterized protein</fullName>
    </submittedName>
</protein>
<dbReference type="AlphaFoldDB" id="A0A3S2PN98"/>
<feature type="compositionally biased region" description="Pro residues" evidence="1">
    <location>
        <begin position="1"/>
        <end position="13"/>
    </location>
</feature>
<evidence type="ECO:0000313" key="3">
    <source>
        <dbReference type="Proteomes" id="UP000283210"/>
    </source>
</evidence>
<sequence>MPLLVPPCKPPTAPHKSLNLGSEDSSVDEWIVVRQQQLCHAHAVLPLKKKLQLSVLWTSSVWSKVFQQHMDPEQNQLNNA</sequence>
<gene>
    <name evidence="2" type="ORF">OJAV_G00220660</name>
</gene>
<name>A0A3S2PN98_ORYJA</name>
<keyword evidence="3" id="KW-1185">Reference proteome</keyword>
<reference evidence="2 3" key="2">
    <citation type="submission" date="2019-01" db="EMBL/GenBank/DDBJ databases">
        <title>A chromosome length genome reference of the Java medaka (oryzias javanicus).</title>
        <authorList>
            <person name="Herpin A."/>
            <person name="Takehana Y."/>
            <person name="Naruse K."/>
            <person name="Ansai S."/>
            <person name="Kawaguchi M."/>
        </authorList>
    </citation>
    <scope>NUCLEOTIDE SEQUENCE [LARGE SCALE GENOMIC DNA]</scope>
    <source>
        <strain evidence="2">RS831</strain>
        <tissue evidence="2">Whole body</tissue>
    </source>
</reference>
<accession>A0A3S2PN98</accession>